<keyword evidence="2" id="KW-1185">Reference proteome</keyword>
<accession>A0ABY8HSK6</accession>
<proteinExistence type="predicted"/>
<gene>
    <name evidence="1" type="ORF">P4B07_28980</name>
</gene>
<sequence length="69" mass="7369">MATTIMAPYPNLPVVLATGYADVERIGATSRFRPLAKPYARRPLAEALSATAVKVETLPACGFCETTNI</sequence>
<reference evidence="1 2" key="1">
    <citation type="submission" date="2023-03" db="EMBL/GenBank/DDBJ databases">
        <title>Comparative genome and transcriptome analysis combination mining strategies for increasing vitamin B12 production of Ensifer adhaerens strain.</title>
        <authorList>
            <person name="Yongheng L."/>
        </authorList>
    </citation>
    <scope>NUCLEOTIDE SEQUENCE [LARGE SCALE GENOMIC DNA]</scope>
    <source>
        <strain evidence="1 2">Casida A-T305</strain>
        <plasmid evidence="1 2">unnamedB</plasmid>
    </source>
</reference>
<dbReference type="RefSeq" id="WP_034799896.1">
    <property type="nucleotide sequence ID" value="NZ_CP015882.1"/>
</dbReference>
<dbReference type="GeneID" id="29522974"/>
<dbReference type="EMBL" id="CP121310">
    <property type="protein sequence ID" value="WFP95104.1"/>
    <property type="molecule type" value="Genomic_DNA"/>
</dbReference>
<evidence type="ECO:0000313" key="2">
    <source>
        <dbReference type="Proteomes" id="UP001214094"/>
    </source>
</evidence>
<name>A0ABY8HSK6_ENSAD</name>
<organism evidence="1 2">
    <name type="scientific">Ensifer adhaerens</name>
    <name type="common">Sinorhizobium morelense</name>
    <dbReference type="NCBI Taxonomy" id="106592"/>
    <lineage>
        <taxon>Bacteria</taxon>
        <taxon>Pseudomonadati</taxon>
        <taxon>Pseudomonadota</taxon>
        <taxon>Alphaproteobacteria</taxon>
        <taxon>Hyphomicrobiales</taxon>
        <taxon>Rhizobiaceae</taxon>
        <taxon>Sinorhizobium/Ensifer group</taxon>
        <taxon>Ensifer</taxon>
    </lineage>
</organism>
<protein>
    <recommendedName>
        <fullName evidence="3">Response regulatory domain-containing protein</fullName>
    </recommendedName>
</protein>
<keyword evidence="1" id="KW-0614">Plasmid</keyword>
<evidence type="ECO:0000313" key="1">
    <source>
        <dbReference type="EMBL" id="WFP95104.1"/>
    </source>
</evidence>
<dbReference type="Proteomes" id="UP001214094">
    <property type="component" value="Plasmid unnamedB"/>
</dbReference>
<geneLocation type="plasmid" evidence="1 2">
    <name>unnamedB</name>
</geneLocation>
<evidence type="ECO:0008006" key="3">
    <source>
        <dbReference type="Google" id="ProtNLM"/>
    </source>
</evidence>